<reference evidence="2 3" key="1">
    <citation type="submission" date="2018-03" db="EMBL/GenBank/DDBJ databases">
        <title>Aquarubrobacter algicola gen. nov., sp. nov., a novel actinobacterium isolated from shallow eutrophic lake during the end of cyanobacterial harmful algal blooms.</title>
        <authorList>
            <person name="Chun S.J."/>
        </authorList>
    </citation>
    <scope>NUCLEOTIDE SEQUENCE [LARGE SCALE GENOMIC DNA]</scope>
    <source>
        <strain evidence="2 3">Seoho-28</strain>
    </source>
</reference>
<name>A0A2T4UCL5_9ACTN</name>
<dbReference type="InterPro" id="IPR007362">
    <property type="entry name" value="DUF429"/>
</dbReference>
<dbReference type="Proteomes" id="UP000240739">
    <property type="component" value="Unassembled WGS sequence"/>
</dbReference>
<feature type="compositionally biased region" description="Low complexity" evidence="1">
    <location>
        <begin position="1"/>
        <end position="18"/>
    </location>
</feature>
<evidence type="ECO:0000313" key="3">
    <source>
        <dbReference type="Proteomes" id="UP000240739"/>
    </source>
</evidence>
<evidence type="ECO:0000313" key="2">
    <source>
        <dbReference type="EMBL" id="PTL54944.1"/>
    </source>
</evidence>
<comment type="caution">
    <text evidence="2">The sequence shown here is derived from an EMBL/GenBank/DDBJ whole genome shotgun (WGS) entry which is preliminary data.</text>
</comment>
<gene>
    <name evidence="2" type="ORF">C7Y72_20445</name>
</gene>
<evidence type="ECO:0000256" key="1">
    <source>
        <dbReference type="SAM" id="MobiDB-lite"/>
    </source>
</evidence>
<sequence length="297" mass="32169">MSMSSSSRAARRSPSSASDEPWSTTPLYRWGSMRYCGIDVSAKPGNQQLVTLHERRATDRTVELVTTFYAPGDVDAVVRTVLGFGRGEVVVAIDAPVGPRLDLLAAGEPLREQLALPTGRYERSRVCDALLFQRKLPLYPVPAVGQALAQWETWMTQGFALFDALTDLGIYRPPAHGRVMAPVGDGAVQHGRVVETYPDAVFCALLGHRPSPKRTPWGLQQRIAALKLRGVVDADGGLWHRTLDELDACAAAYAAYTLATGAGSWVGDPREGVILLPVPELADSYEKLPPPERAALA</sequence>
<keyword evidence="3" id="KW-1185">Reference proteome</keyword>
<dbReference type="Pfam" id="PF04250">
    <property type="entry name" value="DUF429"/>
    <property type="match status" value="1"/>
</dbReference>
<accession>A0A2T4UCL5</accession>
<feature type="region of interest" description="Disordered" evidence="1">
    <location>
        <begin position="1"/>
        <end position="23"/>
    </location>
</feature>
<evidence type="ECO:0008006" key="4">
    <source>
        <dbReference type="Google" id="ProtNLM"/>
    </source>
</evidence>
<protein>
    <recommendedName>
        <fullName evidence="4">DUF429 domain-containing protein</fullName>
    </recommendedName>
</protein>
<proteinExistence type="predicted"/>
<dbReference type="AlphaFoldDB" id="A0A2T4UCL5"/>
<organism evidence="2 3">
    <name type="scientific">Paraconexibacter algicola</name>
    <dbReference type="NCBI Taxonomy" id="2133960"/>
    <lineage>
        <taxon>Bacteria</taxon>
        <taxon>Bacillati</taxon>
        <taxon>Actinomycetota</taxon>
        <taxon>Thermoleophilia</taxon>
        <taxon>Solirubrobacterales</taxon>
        <taxon>Paraconexibacteraceae</taxon>
        <taxon>Paraconexibacter</taxon>
    </lineage>
</organism>
<dbReference type="EMBL" id="PYYB01000004">
    <property type="protein sequence ID" value="PTL54944.1"/>
    <property type="molecule type" value="Genomic_DNA"/>
</dbReference>